<feature type="domain" description="VOC" evidence="1">
    <location>
        <begin position="2"/>
        <end position="114"/>
    </location>
</feature>
<dbReference type="InterPro" id="IPR029068">
    <property type="entry name" value="Glyas_Bleomycin-R_OHBP_Dase"/>
</dbReference>
<gene>
    <name evidence="2" type="ORF">J2Z75_000512</name>
</gene>
<evidence type="ECO:0000313" key="2">
    <source>
        <dbReference type="EMBL" id="MBP1857032.1"/>
    </source>
</evidence>
<comment type="caution">
    <text evidence="2">The sequence shown here is derived from an EMBL/GenBank/DDBJ whole genome shotgun (WGS) entry which is preliminary data.</text>
</comment>
<keyword evidence="3" id="KW-1185">Reference proteome</keyword>
<dbReference type="InterPro" id="IPR037523">
    <property type="entry name" value="VOC_core"/>
</dbReference>
<dbReference type="CDD" id="cd06587">
    <property type="entry name" value="VOC"/>
    <property type="match status" value="1"/>
</dbReference>
<accession>A0ABS4EGG3</accession>
<dbReference type="SUPFAM" id="SSF54593">
    <property type="entry name" value="Glyoxalase/Bleomycin resistance protein/Dihydroxybiphenyl dioxygenase"/>
    <property type="match status" value="1"/>
</dbReference>
<dbReference type="Proteomes" id="UP000823786">
    <property type="component" value="Unassembled WGS sequence"/>
</dbReference>
<name>A0ABS4EGG3_9HYPH</name>
<reference evidence="2 3" key="1">
    <citation type="submission" date="2021-03" db="EMBL/GenBank/DDBJ databases">
        <title>Genomic Encyclopedia of Type Strains, Phase IV (KMG-IV): sequencing the most valuable type-strain genomes for metagenomic binning, comparative biology and taxonomic classification.</title>
        <authorList>
            <person name="Goeker M."/>
        </authorList>
    </citation>
    <scope>NUCLEOTIDE SEQUENCE [LARGE SCALE GENOMIC DNA]</scope>
    <source>
        <strain evidence="2 3">DSM 26427</strain>
    </source>
</reference>
<dbReference type="InterPro" id="IPR004360">
    <property type="entry name" value="Glyas_Fos-R_dOase_dom"/>
</dbReference>
<evidence type="ECO:0000259" key="1">
    <source>
        <dbReference type="PROSITE" id="PS51819"/>
    </source>
</evidence>
<proteinExistence type="predicted"/>
<dbReference type="GO" id="GO:0016829">
    <property type="term" value="F:lyase activity"/>
    <property type="evidence" value="ECO:0007669"/>
    <property type="project" value="UniProtKB-KW"/>
</dbReference>
<sequence length="119" mass="13155">MLLNRVVLYVRDVSQTARFYERHFGFKAKSEEGDRIVEMVNPLGGTILMLHPAGKAQKTAQSIVKLVFDVEDVETFVGACAQNGLHFGSLHQADGYVFANAKDPSGNAISVSRRAYRKP</sequence>
<dbReference type="PROSITE" id="PS51819">
    <property type="entry name" value="VOC"/>
    <property type="match status" value="1"/>
</dbReference>
<organism evidence="2 3">
    <name type="scientific">Rhizobium herbae</name>
    <dbReference type="NCBI Taxonomy" id="508661"/>
    <lineage>
        <taxon>Bacteria</taxon>
        <taxon>Pseudomonadati</taxon>
        <taxon>Pseudomonadota</taxon>
        <taxon>Alphaproteobacteria</taxon>
        <taxon>Hyphomicrobiales</taxon>
        <taxon>Rhizobiaceae</taxon>
        <taxon>Rhizobium/Agrobacterium group</taxon>
        <taxon>Rhizobium</taxon>
    </lineage>
</organism>
<dbReference type="EMBL" id="JAGGJV010000001">
    <property type="protein sequence ID" value="MBP1857032.1"/>
    <property type="molecule type" value="Genomic_DNA"/>
</dbReference>
<evidence type="ECO:0000313" key="3">
    <source>
        <dbReference type="Proteomes" id="UP000823786"/>
    </source>
</evidence>
<dbReference type="RefSeq" id="WP_209847296.1">
    <property type="nucleotide sequence ID" value="NZ_JAGGJV010000001.1"/>
</dbReference>
<protein>
    <submittedName>
        <fullName evidence="2">Enzyme related to lactoylglutathione lyase</fullName>
    </submittedName>
</protein>
<dbReference type="Pfam" id="PF00903">
    <property type="entry name" value="Glyoxalase"/>
    <property type="match status" value="1"/>
</dbReference>
<keyword evidence="2" id="KW-0456">Lyase</keyword>
<dbReference type="Gene3D" id="3.10.180.10">
    <property type="entry name" value="2,3-Dihydroxybiphenyl 1,2-Dioxygenase, domain 1"/>
    <property type="match status" value="1"/>
</dbReference>